<accession>A0A6J7DN11</accession>
<protein>
    <submittedName>
        <fullName evidence="2">Unannotated protein</fullName>
    </submittedName>
</protein>
<evidence type="ECO:0000313" key="2">
    <source>
        <dbReference type="EMBL" id="CAB4870114.1"/>
    </source>
</evidence>
<proteinExistence type="predicted"/>
<feature type="region of interest" description="Disordered" evidence="1">
    <location>
        <begin position="210"/>
        <end position="232"/>
    </location>
</feature>
<evidence type="ECO:0000256" key="1">
    <source>
        <dbReference type="SAM" id="MobiDB-lite"/>
    </source>
</evidence>
<dbReference type="EMBL" id="CAFBLS010000060">
    <property type="protein sequence ID" value="CAB4870114.1"/>
    <property type="molecule type" value="Genomic_DNA"/>
</dbReference>
<reference evidence="2" key="1">
    <citation type="submission" date="2020-05" db="EMBL/GenBank/DDBJ databases">
        <authorList>
            <person name="Chiriac C."/>
            <person name="Salcher M."/>
            <person name="Ghai R."/>
            <person name="Kavagutti S V."/>
        </authorList>
    </citation>
    <scope>NUCLEOTIDE SEQUENCE</scope>
</reference>
<gene>
    <name evidence="2" type="ORF">UFOPK3402_00641</name>
</gene>
<organism evidence="2">
    <name type="scientific">freshwater metagenome</name>
    <dbReference type="NCBI Taxonomy" id="449393"/>
    <lineage>
        <taxon>unclassified sequences</taxon>
        <taxon>metagenomes</taxon>
        <taxon>ecological metagenomes</taxon>
    </lineage>
</organism>
<feature type="compositionally biased region" description="Basic and acidic residues" evidence="1">
    <location>
        <begin position="221"/>
        <end position="232"/>
    </location>
</feature>
<name>A0A6J7DN11_9ZZZZ</name>
<dbReference type="AlphaFoldDB" id="A0A6J7DN11"/>
<sequence>MRCRGWQARRAPLLRYEADEHVRDAGAELRLVEDRQGHDNRIGVGGLDAIALLPEDFCQGDAVDSGARQPQGQLERVARLAEFALIDDDEAGDAPKALAHALDGVNDPSELELAMLVHDRARGIDRGHQGARGRRGRGEIDRSVEPARIDPRPANGHDCGLGVAQERLVHARGDNVGALLKGAAPGHEEQVRTPRLVHDERAAGTVAALGQARGIGQGADVGRRGDEHRNGR</sequence>